<dbReference type="Gene3D" id="3.40.190.290">
    <property type="match status" value="1"/>
</dbReference>
<name>A0A7U4SVG4_9BURK</name>
<evidence type="ECO:0000313" key="3">
    <source>
        <dbReference type="Proteomes" id="UP000594943"/>
    </source>
</evidence>
<dbReference type="AlphaFoldDB" id="A0A7U4SVG4"/>
<evidence type="ECO:0000313" key="2">
    <source>
        <dbReference type="EMBL" id="QPS47337.1"/>
    </source>
</evidence>
<dbReference type="GO" id="GO:0006355">
    <property type="term" value="P:regulation of DNA-templated transcription"/>
    <property type="evidence" value="ECO:0007669"/>
    <property type="project" value="TreeGrafter"/>
</dbReference>
<feature type="domain" description="LysR substrate-binding" evidence="1">
    <location>
        <begin position="9"/>
        <end position="98"/>
    </location>
</feature>
<evidence type="ECO:0000259" key="1">
    <source>
        <dbReference type="Pfam" id="PF03466"/>
    </source>
</evidence>
<accession>A0A7T2X1J3</accession>
<dbReference type="PANTHER" id="PTHR30419:SF8">
    <property type="entry name" value="NITROGEN ASSIMILATION TRANSCRIPTIONAL ACTIVATOR-RELATED"/>
    <property type="match status" value="1"/>
</dbReference>
<sequence>MRAPDQMLEAVEYAEKIRLSPVVTTNSFAMLTEYVRARLGIAVMPAFAVATELHARELFAIDIAHPILANAQAHIVTRVGRKLSVAANKLLQFMTAQMHAFR</sequence>
<dbReference type="PANTHER" id="PTHR30419">
    <property type="entry name" value="HTH-TYPE TRANSCRIPTIONAL REGULATOR YBHD"/>
    <property type="match status" value="1"/>
</dbReference>
<dbReference type="EMBL" id="CP065687">
    <property type="protein sequence ID" value="QPS47337.1"/>
    <property type="molecule type" value="Genomic_DNA"/>
</dbReference>
<gene>
    <name evidence="2" type="ORF">I6G56_23160</name>
</gene>
<dbReference type="InterPro" id="IPR050950">
    <property type="entry name" value="HTH-type_LysR_regulators"/>
</dbReference>
<dbReference type="InterPro" id="IPR005119">
    <property type="entry name" value="LysR_subst-bd"/>
</dbReference>
<organism evidence="2 3">
    <name type="scientific">Burkholderia humptydooensis</name>
    <dbReference type="NCBI Taxonomy" id="430531"/>
    <lineage>
        <taxon>Bacteria</taxon>
        <taxon>Pseudomonadati</taxon>
        <taxon>Pseudomonadota</taxon>
        <taxon>Betaproteobacteria</taxon>
        <taxon>Burkholderiales</taxon>
        <taxon>Burkholderiaceae</taxon>
        <taxon>Burkholderia</taxon>
        <taxon>pseudomallei group</taxon>
    </lineage>
</organism>
<dbReference type="KEGG" id="bhg:I6G56_23160"/>
<dbReference type="GO" id="GO:0005829">
    <property type="term" value="C:cytosol"/>
    <property type="evidence" value="ECO:0007669"/>
    <property type="project" value="TreeGrafter"/>
</dbReference>
<proteinExistence type="predicted"/>
<accession>A0A7U4SVG4</accession>
<dbReference type="Proteomes" id="UP000594943">
    <property type="component" value="Chromosome 2"/>
</dbReference>
<reference evidence="2 3" key="1">
    <citation type="submission" date="2020-12" db="EMBL/GenBank/DDBJ databases">
        <title>FDA dAtabase for Regulatory Grade micrObial Sequences (FDA-ARGOS): Supporting development and validation of Infectious Disease Dx tests.</title>
        <authorList>
            <person name="Nelson B."/>
            <person name="Plummer A."/>
            <person name="Tallon L."/>
            <person name="Sadzewicz L."/>
            <person name="Zhao X."/>
            <person name="Boylan J."/>
            <person name="Ott S."/>
            <person name="Bowen H."/>
            <person name="Vavikolanu K."/>
            <person name="Mehta A."/>
            <person name="Aluvathingal J."/>
            <person name="Nadendla S."/>
            <person name="Myers T."/>
            <person name="Yan Y."/>
            <person name="Sichtig H."/>
        </authorList>
    </citation>
    <scope>NUCLEOTIDE SEQUENCE [LARGE SCALE GENOMIC DNA]</scope>
    <source>
        <strain evidence="2 3">FDAARGOS_899</strain>
    </source>
</reference>
<protein>
    <submittedName>
        <fullName evidence="2">LysR family transcriptional regulator</fullName>
    </submittedName>
</protein>
<dbReference type="Pfam" id="PF03466">
    <property type="entry name" value="LysR_substrate"/>
    <property type="match status" value="1"/>
</dbReference>
<dbReference type="SUPFAM" id="SSF53850">
    <property type="entry name" value="Periplasmic binding protein-like II"/>
    <property type="match status" value="1"/>
</dbReference>